<evidence type="ECO:0000313" key="3">
    <source>
        <dbReference type="EMBL" id="RVW60559.1"/>
    </source>
</evidence>
<comment type="caution">
    <text evidence="3">The sequence shown here is derived from an EMBL/GenBank/DDBJ whole genome shotgun (WGS) entry which is preliminary data.</text>
</comment>
<evidence type="ECO:0000259" key="2">
    <source>
        <dbReference type="Pfam" id="PF14111"/>
    </source>
</evidence>
<dbReference type="Proteomes" id="UP000288805">
    <property type="component" value="Unassembled WGS sequence"/>
</dbReference>
<gene>
    <name evidence="3" type="ORF">CK203_061464</name>
</gene>
<dbReference type="AlphaFoldDB" id="A0A438FKM9"/>
<accession>A0A438FKM9</accession>
<organism evidence="3 4">
    <name type="scientific">Vitis vinifera</name>
    <name type="common">Grape</name>
    <dbReference type="NCBI Taxonomy" id="29760"/>
    <lineage>
        <taxon>Eukaryota</taxon>
        <taxon>Viridiplantae</taxon>
        <taxon>Streptophyta</taxon>
        <taxon>Embryophyta</taxon>
        <taxon>Tracheophyta</taxon>
        <taxon>Spermatophyta</taxon>
        <taxon>Magnoliopsida</taxon>
        <taxon>eudicotyledons</taxon>
        <taxon>Gunneridae</taxon>
        <taxon>Pentapetalae</taxon>
        <taxon>rosids</taxon>
        <taxon>Vitales</taxon>
        <taxon>Vitaceae</taxon>
        <taxon>Viteae</taxon>
        <taxon>Vitis</taxon>
    </lineage>
</organism>
<dbReference type="Pfam" id="PF14111">
    <property type="entry name" value="DUF4283"/>
    <property type="match status" value="1"/>
</dbReference>
<sequence>MRGGGMGERVIYQTIFNSISRFKSSYEGRLRMSQMEMRFFAKRGRDGVTCTCANVLMSALRARECESEGEGDGDEVESKGKGKCFGVESKVFEVEVEKRRGKTLLFIVESKRGVSSWVRLGPASAGIFLEGLDQCVKDGKDDKWEKGWKEKGRRYTMVREVNKAGSFIRLGVVDADEKRYNICIPRGRGGREGWLVMAEAVRNLTTMIDRREEKKEEPTPERRKAEMGKRWGNRDSLSVRMEIEVEEICRNVDRLGQCLVGKWNPRVAGGEDLARMKWLMASVWGMKGKLGLAWMEEGQALLEFEHAVEARKVFAVGKRSVGGIHVDLELWSPSLGCLEEGEIKEEVWVRIKGLPLSLWVPNIL</sequence>
<dbReference type="EMBL" id="QGNW01000852">
    <property type="protein sequence ID" value="RVW60559.1"/>
    <property type="molecule type" value="Genomic_DNA"/>
</dbReference>
<protein>
    <recommendedName>
        <fullName evidence="2">DUF4283 domain-containing protein</fullName>
    </recommendedName>
</protein>
<name>A0A438FKM9_VITVI</name>
<feature type="domain" description="DUF4283" evidence="2">
    <location>
        <begin position="253"/>
        <end position="338"/>
    </location>
</feature>
<dbReference type="PANTHER" id="PTHR34427">
    <property type="entry name" value="DUF4283 DOMAIN PROTEIN"/>
    <property type="match status" value="1"/>
</dbReference>
<reference evidence="3 4" key="1">
    <citation type="journal article" date="2018" name="PLoS Genet.">
        <title>Population sequencing reveals clonal diversity and ancestral inbreeding in the grapevine cultivar Chardonnay.</title>
        <authorList>
            <person name="Roach M.J."/>
            <person name="Johnson D.L."/>
            <person name="Bohlmann J."/>
            <person name="van Vuuren H.J."/>
            <person name="Jones S.J."/>
            <person name="Pretorius I.S."/>
            <person name="Schmidt S.A."/>
            <person name="Borneman A.R."/>
        </authorList>
    </citation>
    <scope>NUCLEOTIDE SEQUENCE [LARGE SCALE GENOMIC DNA]</scope>
    <source>
        <strain evidence="4">cv. Chardonnay</strain>
        <tissue evidence="3">Leaf</tissue>
    </source>
</reference>
<evidence type="ECO:0000313" key="4">
    <source>
        <dbReference type="Proteomes" id="UP000288805"/>
    </source>
</evidence>
<evidence type="ECO:0000256" key="1">
    <source>
        <dbReference type="SAM" id="MobiDB-lite"/>
    </source>
</evidence>
<dbReference type="InterPro" id="IPR025558">
    <property type="entry name" value="DUF4283"/>
</dbReference>
<dbReference type="PANTHER" id="PTHR34427:SF5">
    <property type="entry name" value="DUF4283 DOMAIN-CONTAINING PROTEIN"/>
    <property type="match status" value="1"/>
</dbReference>
<feature type="region of interest" description="Disordered" evidence="1">
    <location>
        <begin position="209"/>
        <end position="229"/>
    </location>
</feature>
<proteinExistence type="predicted"/>